<dbReference type="AlphaFoldDB" id="A0A9N9DA59"/>
<dbReference type="EMBL" id="CAJVPY010004984">
    <property type="protein sequence ID" value="CAG8632552.1"/>
    <property type="molecule type" value="Genomic_DNA"/>
</dbReference>
<comment type="caution">
    <text evidence="2">The sequence shown here is derived from an EMBL/GenBank/DDBJ whole genome shotgun (WGS) entry which is preliminary data.</text>
</comment>
<keyword evidence="3" id="KW-1185">Reference proteome</keyword>
<name>A0A9N9DA59_9GLOM</name>
<dbReference type="SUPFAM" id="SSF53098">
    <property type="entry name" value="Ribonuclease H-like"/>
    <property type="match status" value="1"/>
</dbReference>
<dbReference type="Proteomes" id="UP000789405">
    <property type="component" value="Unassembled WGS sequence"/>
</dbReference>
<dbReference type="Pfam" id="PF05699">
    <property type="entry name" value="Dimer_Tnp_hAT"/>
    <property type="match status" value="1"/>
</dbReference>
<evidence type="ECO:0000313" key="2">
    <source>
        <dbReference type="EMBL" id="CAG8632552.1"/>
    </source>
</evidence>
<sequence>MQIADIGNKDKVLEELVEYVGKSEGFAKNQVAYKVLLIPATSAASEHNWSVYGFIHSKLHNRMLTQKAEKLVYIYWNTRILCKLGKPISVKNLQETCLNNQEEKSQSIVDNKEES</sequence>
<gene>
    <name evidence="2" type="ORF">DERYTH_LOCUS9222</name>
</gene>
<accession>A0A9N9DA59</accession>
<dbReference type="GO" id="GO:0046983">
    <property type="term" value="F:protein dimerization activity"/>
    <property type="evidence" value="ECO:0007669"/>
    <property type="project" value="InterPro"/>
</dbReference>
<dbReference type="InterPro" id="IPR008906">
    <property type="entry name" value="HATC_C_dom"/>
</dbReference>
<evidence type="ECO:0000259" key="1">
    <source>
        <dbReference type="Pfam" id="PF05699"/>
    </source>
</evidence>
<dbReference type="InterPro" id="IPR012337">
    <property type="entry name" value="RNaseH-like_sf"/>
</dbReference>
<proteinExistence type="predicted"/>
<protein>
    <submittedName>
        <fullName evidence="2">17357_t:CDS:1</fullName>
    </submittedName>
</protein>
<evidence type="ECO:0000313" key="3">
    <source>
        <dbReference type="Proteomes" id="UP000789405"/>
    </source>
</evidence>
<organism evidence="2 3">
    <name type="scientific">Dentiscutata erythropus</name>
    <dbReference type="NCBI Taxonomy" id="1348616"/>
    <lineage>
        <taxon>Eukaryota</taxon>
        <taxon>Fungi</taxon>
        <taxon>Fungi incertae sedis</taxon>
        <taxon>Mucoromycota</taxon>
        <taxon>Glomeromycotina</taxon>
        <taxon>Glomeromycetes</taxon>
        <taxon>Diversisporales</taxon>
        <taxon>Gigasporaceae</taxon>
        <taxon>Dentiscutata</taxon>
    </lineage>
</organism>
<feature type="domain" description="HAT C-terminal dimerisation" evidence="1">
    <location>
        <begin position="30"/>
        <end position="75"/>
    </location>
</feature>
<reference evidence="2" key="1">
    <citation type="submission" date="2021-06" db="EMBL/GenBank/DDBJ databases">
        <authorList>
            <person name="Kallberg Y."/>
            <person name="Tangrot J."/>
            <person name="Rosling A."/>
        </authorList>
    </citation>
    <scope>NUCLEOTIDE SEQUENCE</scope>
    <source>
        <strain evidence="2">MA453B</strain>
    </source>
</reference>
<dbReference type="OrthoDB" id="2444196at2759"/>